<organism evidence="1 2">
    <name type="scientific">Thalassotalea fonticola</name>
    <dbReference type="NCBI Taxonomy" id="3065649"/>
    <lineage>
        <taxon>Bacteria</taxon>
        <taxon>Pseudomonadati</taxon>
        <taxon>Pseudomonadota</taxon>
        <taxon>Gammaproteobacteria</taxon>
        <taxon>Alteromonadales</taxon>
        <taxon>Colwelliaceae</taxon>
        <taxon>Thalassotalea</taxon>
    </lineage>
</organism>
<dbReference type="Proteomes" id="UP001301442">
    <property type="component" value="Chromosome"/>
</dbReference>
<accession>A0ABZ0GTA9</accession>
<dbReference type="Pfam" id="PF14907">
    <property type="entry name" value="NTP_transf_5"/>
    <property type="match status" value="1"/>
</dbReference>
<keyword evidence="2" id="KW-1185">Reference proteome</keyword>
<evidence type="ECO:0000313" key="1">
    <source>
        <dbReference type="EMBL" id="WOH38996.1"/>
    </source>
</evidence>
<dbReference type="InterPro" id="IPR039498">
    <property type="entry name" value="NTP_transf_5"/>
</dbReference>
<evidence type="ECO:0000313" key="2">
    <source>
        <dbReference type="Proteomes" id="UP001301442"/>
    </source>
</evidence>
<name>A0ABZ0GTA9_9GAMM</name>
<reference evidence="1 2" key="1">
    <citation type="submission" date="2023-09" db="EMBL/GenBank/DDBJ databases">
        <authorList>
            <person name="Qi X."/>
        </authorList>
    </citation>
    <scope>NUCLEOTIDE SEQUENCE [LARGE SCALE GENOMIC DNA]</scope>
    <source>
        <strain evidence="1 2">S1-1</strain>
    </source>
</reference>
<dbReference type="RefSeq" id="WP_348397762.1">
    <property type="nucleotide sequence ID" value="NZ_CP136600.1"/>
</dbReference>
<proteinExistence type="predicted"/>
<sequence length="386" mass="44770">MALNNNKINQQTFYDLGMWLSFPNKHTNAQLARLQDEDKRLPLVTLANNYWLIGALAHSLKNSTVWSTLDPELITYLLELEQFYLQRSQSIKDEAIFACQLLVDANIKVVMLKGGANMFSGVASPISTRFMTDIDLLIPEQQYQRANDVLMAHGYEENQDEHAMPATEHHHASALYRHNGACCIELHRWVLKQSVSDVLATEDVWQQAIPLQLTAALQVLQLTASHQVILSIAHSELSNTGYEDKHFDLRQLINLVEITNFYQSEVNWATVKQHFIRCNKLQPFNALLYAAMRITNLHTPLNIEYDKPAKQHFLECLAQFEQRQGLTSKFNHFTKLLKEYKRDSIFVAYGRNGHMPLTKGRLKHLKRHFLMAIKPKYLQRWLKRFK</sequence>
<protein>
    <submittedName>
        <fullName evidence="1">Nucleotidyltransferase family protein</fullName>
    </submittedName>
</protein>
<gene>
    <name evidence="1" type="ORF">RI844_07180</name>
</gene>
<dbReference type="EMBL" id="CP136600">
    <property type="protein sequence ID" value="WOH38996.1"/>
    <property type="molecule type" value="Genomic_DNA"/>
</dbReference>